<reference evidence="2 3" key="1">
    <citation type="submission" date="2022-10" db="EMBL/GenBank/DDBJ databases">
        <title>Janthinobacterium sp. hw3 Genome sequencing.</title>
        <authorList>
            <person name="Park S."/>
        </authorList>
    </citation>
    <scope>NUCLEOTIDE SEQUENCE [LARGE SCALE GENOMIC DNA]</scope>
    <source>
        <strain evidence="3">hw3</strain>
    </source>
</reference>
<evidence type="ECO:0000256" key="1">
    <source>
        <dbReference type="SAM" id="SignalP"/>
    </source>
</evidence>
<keyword evidence="1" id="KW-0732">Signal</keyword>
<evidence type="ECO:0000313" key="2">
    <source>
        <dbReference type="EMBL" id="MDC8760660.1"/>
    </source>
</evidence>
<gene>
    <name evidence="2" type="ORF">OIK44_24030</name>
</gene>
<evidence type="ECO:0000313" key="3">
    <source>
        <dbReference type="Proteomes" id="UP001221208"/>
    </source>
</evidence>
<dbReference type="Proteomes" id="UP001221208">
    <property type="component" value="Unassembled WGS sequence"/>
</dbReference>
<feature type="chain" id="PRO_5045682650" evidence="1">
    <location>
        <begin position="22"/>
        <end position="190"/>
    </location>
</feature>
<keyword evidence="3" id="KW-1185">Reference proteome</keyword>
<name>A0ABT5K882_9BURK</name>
<feature type="signal peptide" evidence="1">
    <location>
        <begin position="1"/>
        <end position="21"/>
    </location>
</feature>
<organism evidence="2 3">
    <name type="scientific">Janthinobacterium fluminis</name>
    <dbReference type="NCBI Taxonomy" id="2987524"/>
    <lineage>
        <taxon>Bacteria</taxon>
        <taxon>Pseudomonadati</taxon>
        <taxon>Pseudomonadota</taxon>
        <taxon>Betaproteobacteria</taxon>
        <taxon>Burkholderiales</taxon>
        <taxon>Oxalobacteraceae</taxon>
        <taxon>Janthinobacterium</taxon>
    </lineage>
</organism>
<accession>A0ABT5K882</accession>
<proteinExistence type="predicted"/>
<dbReference type="EMBL" id="JAQQXR010000016">
    <property type="protein sequence ID" value="MDC8760660.1"/>
    <property type="molecule type" value="Genomic_DNA"/>
</dbReference>
<comment type="caution">
    <text evidence="2">The sequence shown here is derived from an EMBL/GenBank/DDBJ whole genome shotgun (WGS) entry which is preliminary data.</text>
</comment>
<protein>
    <submittedName>
        <fullName evidence="2">Uncharacterized protein</fullName>
    </submittedName>
</protein>
<sequence length="190" mass="19442">MKTGRPMLAAAALTFAASAFCQDGAVAPAAPLAAGAEQAAPAKPRKSLFARFLARPAPAAAPAAIAWRALDDEDMRGVVAKGYASIVFAQSRLRPQPGAGQSGLGNPDLLLNPVLGMLSADILAKDVLYGAGGALPVWNADGSVTLALPDWVGTIDVPSIRVNAADDNSFGSVRVNAIDLSRTTITVRPK</sequence>